<feature type="signal peptide" evidence="2">
    <location>
        <begin position="1"/>
        <end position="17"/>
    </location>
</feature>
<reference evidence="3" key="5">
    <citation type="journal article" date="2021" name="G3 (Bethesda)">
        <title>Aegilops tauschii genome assembly Aet v5.0 features greater sequence contiguity and improved annotation.</title>
        <authorList>
            <person name="Wang L."/>
            <person name="Zhu T."/>
            <person name="Rodriguez J.C."/>
            <person name="Deal K.R."/>
            <person name="Dubcovsky J."/>
            <person name="McGuire P.E."/>
            <person name="Lux T."/>
            <person name="Spannagl M."/>
            <person name="Mayer K.F.X."/>
            <person name="Baldrich P."/>
            <person name="Meyers B.C."/>
            <person name="Huo N."/>
            <person name="Gu Y.Q."/>
            <person name="Zhou H."/>
            <person name="Devos K.M."/>
            <person name="Bennetzen J.L."/>
            <person name="Unver T."/>
            <person name="Budak H."/>
            <person name="Gulick P.J."/>
            <person name="Galiba G."/>
            <person name="Kalapos B."/>
            <person name="Nelson D.R."/>
            <person name="Li P."/>
            <person name="You F.M."/>
            <person name="Luo M.C."/>
            <person name="Dvorak J."/>
        </authorList>
    </citation>
    <scope>NUCLEOTIDE SEQUENCE [LARGE SCALE GENOMIC DNA]</scope>
    <source>
        <strain evidence="3">cv. AL8/78</strain>
    </source>
</reference>
<accession>A0A453KRH9</accession>
<organism evidence="3 4">
    <name type="scientific">Aegilops tauschii subsp. strangulata</name>
    <name type="common">Goatgrass</name>
    <dbReference type="NCBI Taxonomy" id="200361"/>
    <lineage>
        <taxon>Eukaryota</taxon>
        <taxon>Viridiplantae</taxon>
        <taxon>Streptophyta</taxon>
        <taxon>Embryophyta</taxon>
        <taxon>Tracheophyta</taxon>
        <taxon>Spermatophyta</taxon>
        <taxon>Magnoliopsida</taxon>
        <taxon>Liliopsida</taxon>
        <taxon>Poales</taxon>
        <taxon>Poaceae</taxon>
        <taxon>BOP clade</taxon>
        <taxon>Pooideae</taxon>
        <taxon>Triticodae</taxon>
        <taxon>Triticeae</taxon>
        <taxon>Triticinae</taxon>
        <taxon>Aegilops</taxon>
    </lineage>
</organism>
<name>A0A453KRH9_AEGTS</name>
<reference evidence="4" key="2">
    <citation type="journal article" date="2017" name="Nat. Plants">
        <title>The Aegilops tauschii genome reveals multiple impacts of transposons.</title>
        <authorList>
            <person name="Zhao G."/>
            <person name="Zou C."/>
            <person name="Li K."/>
            <person name="Wang K."/>
            <person name="Li T."/>
            <person name="Gao L."/>
            <person name="Zhang X."/>
            <person name="Wang H."/>
            <person name="Yang Z."/>
            <person name="Liu X."/>
            <person name="Jiang W."/>
            <person name="Mao L."/>
            <person name="Kong X."/>
            <person name="Jiao Y."/>
            <person name="Jia J."/>
        </authorList>
    </citation>
    <scope>NUCLEOTIDE SEQUENCE [LARGE SCALE GENOMIC DNA]</scope>
    <source>
        <strain evidence="4">cv. AL8/78</strain>
    </source>
</reference>
<keyword evidence="1" id="KW-0812">Transmembrane</keyword>
<reference evidence="3" key="4">
    <citation type="submission" date="2019-03" db="UniProtKB">
        <authorList>
            <consortium name="EnsemblPlants"/>
        </authorList>
    </citation>
    <scope>IDENTIFICATION</scope>
</reference>
<evidence type="ECO:0000256" key="1">
    <source>
        <dbReference type="SAM" id="Phobius"/>
    </source>
</evidence>
<keyword evidence="2" id="KW-0732">Signal</keyword>
<dbReference type="AlphaFoldDB" id="A0A453KRH9"/>
<dbReference type="EnsemblPlants" id="AET5Gv20491400.2">
    <property type="protein sequence ID" value="AET5Gv20491400.2"/>
    <property type="gene ID" value="AET5Gv20491400"/>
</dbReference>
<dbReference type="Gramene" id="AET5Gv20491400.2">
    <property type="protein sequence ID" value="AET5Gv20491400.2"/>
    <property type="gene ID" value="AET5Gv20491400"/>
</dbReference>
<keyword evidence="4" id="KW-1185">Reference proteome</keyword>
<protein>
    <recommendedName>
        <fullName evidence="5">Secreted protein</fullName>
    </recommendedName>
</protein>
<evidence type="ECO:0000313" key="3">
    <source>
        <dbReference type="EnsemblPlants" id="AET5Gv20491400.2"/>
    </source>
</evidence>
<evidence type="ECO:0008006" key="5">
    <source>
        <dbReference type="Google" id="ProtNLM"/>
    </source>
</evidence>
<keyword evidence="1" id="KW-1133">Transmembrane helix</keyword>
<proteinExistence type="predicted"/>
<evidence type="ECO:0000256" key="2">
    <source>
        <dbReference type="SAM" id="SignalP"/>
    </source>
</evidence>
<keyword evidence="1" id="KW-0472">Membrane</keyword>
<evidence type="ECO:0000313" key="4">
    <source>
        <dbReference type="Proteomes" id="UP000015105"/>
    </source>
</evidence>
<reference evidence="4" key="1">
    <citation type="journal article" date="2014" name="Science">
        <title>Ancient hybridizations among the ancestral genomes of bread wheat.</title>
        <authorList>
            <consortium name="International Wheat Genome Sequencing Consortium,"/>
            <person name="Marcussen T."/>
            <person name="Sandve S.R."/>
            <person name="Heier L."/>
            <person name="Spannagl M."/>
            <person name="Pfeifer M."/>
            <person name="Jakobsen K.S."/>
            <person name="Wulff B.B."/>
            <person name="Steuernagel B."/>
            <person name="Mayer K.F."/>
            <person name="Olsen O.A."/>
        </authorList>
    </citation>
    <scope>NUCLEOTIDE SEQUENCE [LARGE SCALE GENOMIC DNA]</scope>
    <source>
        <strain evidence="4">cv. AL8/78</strain>
    </source>
</reference>
<reference evidence="3" key="3">
    <citation type="journal article" date="2017" name="Nature">
        <title>Genome sequence of the progenitor of the wheat D genome Aegilops tauschii.</title>
        <authorList>
            <person name="Luo M.C."/>
            <person name="Gu Y.Q."/>
            <person name="Puiu D."/>
            <person name="Wang H."/>
            <person name="Twardziok S.O."/>
            <person name="Deal K.R."/>
            <person name="Huo N."/>
            <person name="Zhu T."/>
            <person name="Wang L."/>
            <person name="Wang Y."/>
            <person name="McGuire P.E."/>
            <person name="Liu S."/>
            <person name="Long H."/>
            <person name="Ramasamy R.K."/>
            <person name="Rodriguez J.C."/>
            <person name="Van S.L."/>
            <person name="Yuan L."/>
            <person name="Wang Z."/>
            <person name="Xia Z."/>
            <person name="Xiao L."/>
            <person name="Anderson O.D."/>
            <person name="Ouyang S."/>
            <person name="Liang Y."/>
            <person name="Zimin A.V."/>
            <person name="Pertea G."/>
            <person name="Qi P."/>
            <person name="Bennetzen J.L."/>
            <person name="Dai X."/>
            <person name="Dawson M.W."/>
            <person name="Muller H.G."/>
            <person name="Kugler K."/>
            <person name="Rivarola-Duarte L."/>
            <person name="Spannagl M."/>
            <person name="Mayer K.F.X."/>
            <person name="Lu F.H."/>
            <person name="Bevan M.W."/>
            <person name="Leroy P."/>
            <person name="Li P."/>
            <person name="You F.M."/>
            <person name="Sun Q."/>
            <person name="Liu Z."/>
            <person name="Lyons E."/>
            <person name="Wicker T."/>
            <person name="Salzberg S.L."/>
            <person name="Devos K.M."/>
            <person name="Dvorak J."/>
        </authorList>
    </citation>
    <scope>NUCLEOTIDE SEQUENCE [LARGE SCALE GENOMIC DNA]</scope>
    <source>
        <strain evidence="3">cv. AL8/78</strain>
    </source>
</reference>
<feature type="chain" id="PRO_5018987745" description="Secreted protein" evidence="2">
    <location>
        <begin position="18"/>
        <end position="92"/>
    </location>
</feature>
<dbReference type="Proteomes" id="UP000015105">
    <property type="component" value="Chromosome 5D"/>
</dbReference>
<feature type="transmembrane region" description="Helical" evidence="1">
    <location>
        <begin position="69"/>
        <end position="91"/>
    </location>
</feature>
<sequence length="92" mass="10910">MMMCILFSLLLCMPSFFYDHNLAHIVIFKLKFKLATKTKYTNMMYRPGGTCRRASIVMYSITRRSRDALWYRLLSACEVFISEVFSLLFIFP</sequence>